<evidence type="ECO:0000313" key="2">
    <source>
        <dbReference type="Proteomes" id="UP000219621"/>
    </source>
</evidence>
<accession>A0A286H2F4</accession>
<organism evidence="1 2">
    <name type="scientific">Caenispirillum bisanense</name>
    <dbReference type="NCBI Taxonomy" id="414052"/>
    <lineage>
        <taxon>Bacteria</taxon>
        <taxon>Pseudomonadati</taxon>
        <taxon>Pseudomonadota</taxon>
        <taxon>Alphaproteobacteria</taxon>
        <taxon>Rhodospirillales</taxon>
        <taxon>Novispirillaceae</taxon>
        <taxon>Caenispirillum</taxon>
    </lineage>
</organism>
<dbReference type="AlphaFoldDB" id="A0A286H2F4"/>
<proteinExistence type="predicted"/>
<sequence>MQRFVVTNSSGPDYEFEGERLFVYKGPSFNTLEIFRTRAGKYVARRRTRRSMAEPVRSDATRVFDDGEALFQWLGFGDDAKRAAEALGMPLRRQLP</sequence>
<dbReference type="Proteomes" id="UP000219621">
    <property type="component" value="Unassembled WGS sequence"/>
</dbReference>
<name>A0A286H2F4_9PROT</name>
<reference evidence="1 2" key="1">
    <citation type="submission" date="2017-09" db="EMBL/GenBank/DDBJ databases">
        <authorList>
            <person name="Ehlers B."/>
            <person name="Leendertz F.H."/>
        </authorList>
    </citation>
    <scope>NUCLEOTIDE SEQUENCE [LARGE SCALE GENOMIC DNA]</scope>
    <source>
        <strain evidence="1 2">USBA 140</strain>
    </source>
</reference>
<keyword evidence="2" id="KW-1185">Reference proteome</keyword>
<protein>
    <submittedName>
        <fullName evidence="1">Uncharacterized protein</fullName>
    </submittedName>
</protein>
<dbReference type="EMBL" id="OCNJ01000029">
    <property type="protein sequence ID" value="SOE01872.1"/>
    <property type="molecule type" value="Genomic_DNA"/>
</dbReference>
<gene>
    <name evidence="1" type="ORF">SAMN05421508_1296</name>
</gene>
<evidence type="ECO:0000313" key="1">
    <source>
        <dbReference type="EMBL" id="SOE01872.1"/>
    </source>
</evidence>